<protein>
    <submittedName>
        <fullName evidence="5">Extracellular solute-binding protein</fullName>
    </submittedName>
</protein>
<evidence type="ECO:0000313" key="6">
    <source>
        <dbReference type="Proteomes" id="UP000283738"/>
    </source>
</evidence>
<evidence type="ECO:0000256" key="1">
    <source>
        <dbReference type="ARBA" id="ARBA00008520"/>
    </source>
</evidence>
<dbReference type="RefSeq" id="WP_118108933.1">
    <property type="nucleotide sequence ID" value="NZ_QRTF01000003.1"/>
</dbReference>
<dbReference type="InterPro" id="IPR050490">
    <property type="entry name" value="Bact_solute-bd_prot1"/>
</dbReference>
<dbReference type="PANTHER" id="PTHR43649:SF29">
    <property type="entry name" value="OSMOPROTECTIVE COMPOUNDS-BINDING PROTEIN GGTB"/>
    <property type="match status" value="1"/>
</dbReference>
<evidence type="ECO:0000256" key="4">
    <source>
        <dbReference type="SAM" id="SignalP"/>
    </source>
</evidence>
<dbReference type="EMBL" id="QRTF01000003">
    <property type="protein sequence ID" value="RGQ54007.1"/>
    <property type="molecule type" value="Genomic_DNA"/>
</dbReference>
<dbReference type="Gene3D" id="3.40.190.10">
    <property type="entry name" value="Periplasmic binding protein-like II"/>
    <property type="match status" value="2"/>
</dbReference>
<keyword evidence="4" id="KW-0732">Signal</keyword>
<comment type="similarity">
    <text evidence="1">Belongs to the bacterial solute-binding protein 1 family.</text>
</comment>
<organism evidence="5 6">
    <name type="scientific">Roseburia inulinivorans</name>
    <dbReference type="NCBI Taxonomy" id="360807"/>
    <lineage>
        <taxon>Bacteria</taxon>
        <taxon>Bacillati</taxon>
        <taxon>Bacillota</taxon>
        <taxon>Clostridia</taxon>
        <taxon>Lachnospirales</taxon>
        <taxon>Lachnospiraceae</taxon>
        <taxon>Roseburia</taxon>
    </lineage>
</organism>
<feature type="compositionally biased region" description="Basic and acidic residues" evidence="3">
    <location>
        <begin position="437"/>
        <end position="455"/>
    </location>
</feature>
<comment type="caution">
    <text evidence="5">The sequence shown here is derived from an EMBL/GenBank/DDBJ whole genome shotgun (WGS) entry which is preliminary data.</text>
</comment>
<dbReference type="Pfam" id="PF13416">
    <property type="entry name" value="SBP_bac_8"/>
    <property type="match status" value="1"/>
</dbReference>
<name>A0A412BHD4_9FIRM</name>
<dbReference type="AlphaFoldDB" id="A0A412BHD4"/>
<dbReference type="SUPFAM" id="SSF53850">
    <property type="entry name" value="Periplasmic binding protein-like II"/>
    <property type="match status" value="1"/>
</dbReference>
<dbReference type="InterPro" id="IPR006059">
    <property type="entry name" value="SBP"/>
</dbReference>
<proteinExistence type="inferred from homology"/>
<feature type="signal peptide" evidence="4">
    <location>
        <begin position="1"/>
        <end position="22"/>
    </location>
</feature>
<gene>
    <name evidence="5" type="ORF">DWY96_02565</name>
</gene>
<accession>A0A412BHD4</accession>
<sequence length="455" mass="50771">MKVKKQISLLLAAALLCTSVGCGRTKTSVVVEDNPVTLRVMTMFGGTDKSAETYGEIKQEYQKAHKNVILEDESRTADEEWKSSIAADFCAGNEPDVIQFFTDATADQLVATGKFMTVEEIQKEYPDYAKDTKNSALNQAANSDGVKRAVPTTGYWEGMYCNRDLFEKYSIPVPTDWDSMLYAIEEFQKHDIVPIACSLTNVPHYWMEYLLLYTAGVDGYKAQYEAAPEDWVKGLETFQTLREAGAFPDNTDTVNNDYVIRLFQDKKAAMLLEGSWYLSSIKDQDNTIVVSFPGVEDQKAQKNMMVGGMTTGFYITRRAWNDPARRQAAVEFVMANTSREAVQKYWECVGAVTITATDVTTVKHLTPLAESARRYIDSASGTVLPTDARMNPAAYSTLISGILNVSEGGSAKALLDKVFEENISYRENAELEESTENAERIESTEQIEHMESEGE</sequence>
<reference evidence="5 6" key="1">
    <citation type="submission" date="2018-08" db="EMBL/GenBank/DDBJ databases">
        <title>A genome reference for cultivated species of the human gut microbiota.</title>
        <authorList>
            <person name="Zou Y."/>
            <person name="Xue W."/>
            <person name="Luo G."/>
        </authorList>
    </citation>
    <scope>NUCLEOTIDE SEQUENCE [LARGE SCALE GENOMIC DNA]</scope>
    <source>
        <strain evidence="5 6">AF28-15</strain>
    </source>
</reference>
<keyword evidence="2" id="KW-0813">Transport</keyword>
<feature type="region of interest" description="Disordered" evidence="3">
    <location>
        <begin position="430"/>
        <end position="455"/>
    </location>
</feature>
<evidence type="ECO:0000256" key="2">
    <source>
        <dbReference type="ARBA" id="ARBA00022448"/>
    </source>
</evidence>
<dbReference type="PROSITE" id="PS51257">
    <property type="entry name" value="PROKAR_LIPOPROTEIN"/>
    <property type="match status" value="1"/>
</dbReference>
<dbReference type="PANTHER" id="PTHR43649">
    <property type="entry name" value="ARABINOSE-BINDING PROTEIN-RELATED"/>
    <property type="match status" value="1"/>
</dbReference>
<feature type="chain" id="PRO_5039626369" evidence="4">
    <location>
        <begin position="23"/>
        <end position="455"/>
    </location>
</feature>
<dbReference type="Proteomes" id="UP000283738">
    <property type="component" value="Unassembled WGS sequence"/>
</dbReference>
<evidence type="ECO:0000313" key="5">
    <source>
        <dbReference type="EMBL" id="RGQ54007.1"/>
    </source>
</evidence>
<evidence type="ECO:0000256" key="3">
    <source>
        <dbReference type="SAM" id="MobiDB-lite"/>
    </source>
</evidence>